<keyword evidence="1" id="KW-1133">Transmembrane helix</keyword>
<protein>
    <submittedName>
        <fullName evidence="2">Uncharacterized protein</fullName>
    </submittedName>
</protein>
<keyword evidence="1" id="KW-0472">Membrane</keyword>
<gene>
    <name evidence="2" type="ORF">SAMN05216481_101209</name>
</gene>
<evidence type="ECO:0000313" key="3">
    <source>
        <dbReference type="Proteomes" id="UP000199055"/>
    </source>
</evidence>
<keyword evidence="3" id="KW-1185">Reference proteome</keyword>
<feature type="transmembrane region" description="Helical" evidence="1">
    <location>
        <begin position="7"/>
        <end position="26"/>
    </location>
</feature>
<keyword evidence="1" id="KW-0812">Transmembrane</keyword>
<feature type="transmembrane region" description="Helical" evidence="1">
    <location>
        <begin position="32"/>
        <end position="51"/>
    </location>
</feature>
<proteinExistence type="predicted"/>
<organism evidence="2 3">
    <name type="scientific">Streptomyces radiopugnans</name>
    <dbReference type="NCBI Taxonomy" id="403935"/>
    <lineage>
        <taxon>Bacteria</taxon>
        <taxon>Bacillati</taxon>
        <taxon>Actinomycetota</taxon>
        <taxon>Actinomycetes</taxon>
        <taxon>Kitasatosporales</taxon>
        <taxon>Streptomycetaceae</taxon>
        <taxon>Streptomyces</taxon>
    </lineage>
</organism>
<sequence>MTMRKLIFQYLALQSVNVGIVITAGVLLDWRLFQVLVTIFMIAGISLVRFFKERNALLRQERADV</sequence>
<reference evidence="3" key="1">
    <citation type="submission" date="2016-10" db="EMBL/GenBank/DDBJ databases">
        <authorList>
            <person name="Varghese N."/>
            <person name="Submissions S."/>
        </authorList>
    </citation>
    <scope>NUCLEOTIDE SEQUENCE [LARGE SCALE GENOMIC DNA]</scope>
    <source>
        <strain evidence="3">CGMCC 4.3519</strain>
    </source>
</reference>
<evidence type="ECO:0000256" key="1">
    <source>
        <dbReference type="SAM" id="Phobius"/>
    </source>
</evidence>
<accession>A0A1H8Z273</accession>
<dbReference type="AlphaFoldDB" id="A0A1H8Z273"/>
<name>A0A1H8Z273_9ACTN</name>
<dbReference type="EMBL" id="FOET01000001">
    <property type="protein sequence ID" value="SEP57698.1"/>
    <property type="molecule type" value="Genomic_DNA"/>
</dbReference>
<dbReference type="STRING" id="403935.SAMN05216481_101209"/>
<evidence type="ECO:0000313" key="2">
    <source>
        <dbReference type="EMBL" id="SEP57698.1"/>
    </source>
</evidence>
<dbReference type="Proteomes" id="UP000199055">
    <property type="component" value="Unassembled WGS sequence"/>
</dbReference>